<protein>
    <submittedName>
        <fullName evidence="1">Uncharacterized protein</fullName>
    </submittedName>
</protein>
<dbReference type="EMBL" id="CADEAL010001551">
    <property type="protein sequence ID" value="CAB1433301.1"/>
    <property type="molecule type" value="Genomic_DNA"/>
</dbReference>
<dbReference type="Proteomes" id="UP001153269">
    <property type="component" value="Unassembled WGS sequence"/>
</dbReference>
<feature type="non-terminal residue" evidence="1">
    <location>
        <position position="124"/>
    </location>
</feature>
<sequence length="124" mass="13948">MAELCRGSAKNFGSPKFPGVREWEEHLGVRHSDVALLWRRGDFIERRLQSIDWLSGMETVKPRMPYTVSNESDPLLQHSEPQQWNLGSIQGERAHQGTTSVLQVAWGLEPSSADISGEVGYNLD</sequence>
<reference evidence="1" key="1">
    <citation type="submission" date="2020-03" db="EMBL/GenBank/DDBJ databases">
        <authorList>
            <person name="Weist P."/>
        </authorList>
    </citation>
    <scope>NUCLEOTIDE SEQUENCE</scope>
</reference>
<evidence type="ECO:0000313" key="1">
    <source>
        <dbReference type="EMBL" id="CAB1433301.1"/>
    </source>
</evidence>
<keyword evidence="2" id="KW-1185">Reference proteome</keyword>
<accession>A0A9N7UNG7</accession>
<proteinExistence type="predicted"/>
<evidence type="ECO:0000313" key="2">
    <source>
        <dbReference type="Proteomes" id="UP001153269"/>
    </source>
</evidence>
<organism evidence="1 2">
    <name type="scientific">Pleuronectes platessa</name>
    <name type="common">European plaice</name>
    <dbReference type="NCBI Taxonomy" id="8262"/>
    <lineage>
        <taxon>Eukaryota</taxon>
        <taxon>Metazoa</taxon>
        <taxon>Chordata</taxon>
        <taxon>Craniata</taxon>
        <taxon>Vertebrata</taxon>
        <taxon>Euteleostomi</taxon>
        <taxon>Actinopterygii</taxon>
        <taxon>Neopterygii</taxon>
        <taxon>Teleostei</taxon>
        <taxon>Neoteleostei</taxon>
        <taxon>Acanthomorphata</taxon>
        <taxon>Carangaria</taxon>
        <taxon>Pleuronectiformes</taxon>
        <taxon>Pleuronectoidei</taxon>
        <taxon>Pleuronectidae</taxon>
        <taxon>Pleuronectes</taxon>
    </lineage>
</organism>
<comment type="caution">
    <text evidence="1">The sequence shown here is derived from an EMBL/GenBank/DDBJ whole genome shotgun (WGS) entry which is preliminary data.</text>
</comment>
<gene>
    <name evidence="1" type="ORF">PLEPLA_LOCUS21391</name>
</gene>
<name>A0A9N7UNG7_PLEPL</name>
<dbReference type="AlphaFoldDB" id="A0A9N7UNG7"/>